<organism evidence="14 15">
    <name type="scientific">Chilo suppressalis</name>
    <name type="common">Asiatic rice borer moth</name>
    <dbReference type="NCBI Taxonomy" id="168631"/>
    <lineage>
        <taxon>Eukaryota</taxon>
        <taxon>Metazoa</taxon>
        <taxon>Ecdysozoa</taxon>
        <taxon>Arthropoda</taxon>
        <taxon>Hexapoda</taxon>
        <taxon>Insecta</taxon>
        <taxon>Pterygota</taxon>
        <taxon>Neoptera</taxon>
        <taxon>Endopterygota</taxon>
        <taxon>Lepidoptera</taxon>
        <taxon>Glossata</taxon>
        <taxon>Ditrysia</taxon>
        <taxon>Pyraloidea</taxon>
        <taxon>Crambidae</taxon>
        <taxon>Crambinae</taxon>
        <taxon>Chilo</taxon>
    </lineage>
</organism>
<feature type="region of interest" description="Disordered" evidence="12">
    <location>
        <begin position="1913"/>
        <end position="1956"/>
    </location>
</feature>
<comment type="function">
    <text evidence="11">Dioxygenase that catalyzes the conversion of the modified genomic base 5-methylcytosine (5mC) into 5-hydroxymethylcytosine (5hmC) and plays a key role in epigenetic chromatin reprogramming during embryonic development.</text>
</comment>
<dbReference type="CDD" id="cd18892">
    <property type="entry name" value="TET"/>
    <property type="match status" value="1"/>
</dbReference>
<evidence type="ECO:0000256" key="5">
    <source>
        <dbReference type="ARBA" id="ARBA00022833"/>
    </source>
</evidence>
<dbReference type="InterPro" id="IPR027267">
    <property type="entry name" value="AH/BAR_dom_sf"/>
</dbReference>
<dbReference type="PANTHER" id="PTHR23358:SF6">
    <property type="entry name" value="METHYLCYTOSINE DIOXYGENASE TET"/>
    <property type="match status" value="1"/>
</dbReference>
<feature type="compositionally biased region" description="Basic and acidic residues" evidence="12">
    <location>
        <begin position="2077"/>
        <end position="2091"/>
    </location>
</feature>
<feature type="compositionally biased region" description="Low complexity" evidence="12">
    <location>
        <begin position="2408"/>
        <end position="2422"/>
    </location>
</feature>
<feature type="region of interest" description="Disordered" evidence="12">
    <location>
        <begin position="487"/>
        <end position="520"/>
    </location>
</feature>
<evidence type="ECO:0000256" key="12">
    <source>
        <dbReference type="SAM" id="MobiDB-lite"/>
    </source>
</evidence>
<evidence type="ECO:0000256" key="7">
    <source>
        <dbReference type="ARBA" id="ARBA00023002"/>
    </source>
</evidence>
<feature type="compositionally biased region" description="Polar residues" evidence="12">
    <location>
        <begin position="1818"/>
        <end position="1829"/>
    </location>
</feature>
<dbReference type="SMART" id="SM01333">
    <property type="entry name" value="Tet_JBP"/>
    <property type="match status" value="1"/>
</dbReference>
<feature type="compositionally biased region" description="Polar residues" evidence="12">
    <location>
        <begin position="1988"/>
        <end position="2000"/>
    </location>
</feature>
<feature type="region of interest" description="Disordered" evidence="12">
    <location>
        <begin position="1"/>
        <end position="21"/>
    </location>
</feature>
<feature type="region of interest" description="Disordered" evidence="12">
    <location>
        <begin position="943"/>
        <end position="985"/>
    </location>
</feature>
<evidence type="ECO:0000313" key="15">
    <source>
        <dbReference type="Proteomes" id="UP001153292"/>
    </source>
</evidence>
<comment type="cofactor">
    <cofactor evidence="11">
        <name>Fe(2+)</name>
        <dbReference type="ChEBI" id="CHEBI:29033"/>
    </cofactor>
    <text evidence="11">Binds 1 Fe(2+) ion per subunit.</text>
</comment>
<evidence type="ECO:0000256" key="4">
    <source>
        <dbReference type="ARBA" id="ARBA00022723"/>
    </source>
</evidence>
<proteinExistence type="inferred from homology"/>
<dbReference type="EMBL" id="OU963902">
    <property type="protein sequence ID" value="CAH2992378.1"/>
    <property type="molecule type" value="Genomic_DNA"/>
</dbReference>
<feature type="compositionally biased region" description="Low complexity" evidence="12">
    <location>
        <begin position="661"/>
        <end position="680"/>
    </location>
</feature>
<comment type="catalytic activity">
    <reaction evidence="11">
        <text>a 5-methyl-2'-deoxycytidine in DNA + 2-oxoglutarate + O2 = a 5-hydroxymethyl-2'-deoxycytidine in DNA + succinate + CO2</text>
        <dbReference type="Rhea" id="RHEA:52636"/>
        <dbReference type="Rhea" id="RHEA-COMP:11370"/>
        <dbReference type="Rhea" id="RHEA-COMP:13315"/>
        <dbReference type="ChEBI" id="CHEBI:15379"/>
        <dbReference type="ChEBI" id="CHEBI:16526"/>
        <dbReference type="ChEBI" id="CHEBI:16810"/>
        <dbReference type="ChEBI" id="CHEBI:30031"/>
        <dbReference type="ChEBI" id="CHEBI:85454"/>
        <dbReference type="ChEBI" id="CHEBI:136731"/>
        <dbReference type="EC" id="1.14.11.80"/>
    </reaction>
</comment>
<feature type="region of interest" description="Disordered" evidence="12">
    <location>
        <begin position="1744"/>
        <end position="1829"/>
    </location>
</feature>
<name>A0ABN8LD02_CHISP</name>
<keyword evidence="4 11" id="KW-0479">Metal-binding</keyword>
<gene>
    <name evidence="14" type="ORF">CHILSU_LOCUS11329</name>
</gene>
<evidence type="ECO:0000256" key="2">
    <source>
        <dbReference type="ARBA" id="ARBA00007502"/>
    </source>
</evidence>
<evidence type="ECO:0000256" key="9">
    <source>
        <dbReference type="ARBA" id="ARBA00047840"/>
    </source>
</evidence>
<evidence type="ECO:0000259" key="13">
    <source>
        <dbReference type="SMART" id="SM01333"/>
    </source>
</evidence>
<comment type="catalytic activity">
    <reaction evidence="10 11">
        <text>a 5-hydroxymethyl-2'-deoxycytidine in DNA + 2-oxoglutarate + O2 = a 5-formyl-2'-deoxycytidine in DNA + succinate + CO2 + H2O</text>
        <dbReference type="Rhea" id="RHEA:53828"/>
        <dbReference type="Rhea" id="RHEA-COMP:13315"/>
        <dbReference type="Rhea" id="RHEA-COMP:13656"/>
        <dbReference type="ChEBI" id="CHEBI:15377"/>
        <dbReference type="ChEBI" id="CHEBI:15379"/>
        <dbReference type="ChEBI" id="CHEBI:16526"/>
        <dbReference type="ChEBI" id="CHEBI:16810"/>
        <dbReference type="ChEBI" id="CHEBI:30031"/>
        <dbReference type="ChEBI" id="CHEBI:136731"/>
        <dbReference type="ChEBI" id="CHEBI:137731"/>
        <dbReference type="EC" id="1.14.11.80"/>
    </reaction>
</comment>
<feature type="domain" description="Methylcytosine dioxygenase TET1-3 oxygenase" evidence="13">
    <location>
        <begin position="1581"/>
        <end position="2376"/>
    </location>
</feature>
<protein>
    <recommendedName>
        <fullName evidence="11">Methylcytosine dioxygenase TET</fullName>
        <ecNumber evidence="11">1.14.11.80</ecNumber>
    </recommendedName>
</protein>
<feature type="region of interest" description="Disordered" evidence="12">
    <location>
        <begin position="436"/>
        <end position="457"/>
    </location>
</feature>
<evidence type="ECO:0000256" key="3">
    <source>
        <dbReference type="ARBA" id="ARBA00022454"/>
    </source>
</evidence>
<dbReference type="SUPFAM" id="SSF103657">
    <property type="entry name" value="BAR/IMD domain-like"/>
    <property type="match status" value="1"/>
</dbReference>
<comment type="subcellular location">
    <subcellularLocation>
        <location evidence="1">Chromosome</location>
    </subcellularLocation>
</comment>
<feature type="region of interest" description="Disordered" evidence="12">
    <location>
        <begin position="1367"/>
        <end position="1397"/>
    </location>
</feature>
<feature type="compositionally biased region" description="Polar residues" evidence="12">
    <location>
        <begin position="1941"/>
        <end position="1955"/>
    </location>
</feature>
<comment type="catalytic activity">
    <reaction evidence="9 11">
        <text>a 5-formyl-2'-deoxycytidine in DNA + 2-oxoglutarate + O2 = a 5-carboxyl-2'-deoxycytidine in DNA + succinate + CO2 + H(+)</text>
        <dbReference type="Rhea" id="RHEA:53832"/>
        <dbReference type="Rhea" id="RHEA-COMP:13656"/>
        <dbReference type="Rhea" id="RHEA-COMP:13657"/>
        <dbReference type="ChEBI" id="CHEBI:15378"/>
        <dbReference type="ChEBI" id="CHEBI:15379"/>
        <dbReference type="ChEBI" id="CHEBI:16526"/>
        <dbReference type="ChEBI" id="CHEBI:16810"/>
        <dbReference type="ChEBI" id="CHEBI:30031"/>
        <dbReference type="ChEBI" id="CHEBI:137731"/>
        <dbReference type="ChEBI" id="CHEBI:137732"/>
        <dbReference type="EC" id="1.14.11.80"/>
    </reaction>
</comment>
<feature type="compositionally biased region" description="Polar residues" evidence="12">
    <location>
        <begin position="1773"/>
        <end position="1799"/>
    </location>
</feature>
<dbReference type="Proteomes" id="UP001153292">
    <property type="component" value="Chromosome 9"/>
</dbReference>
<reference evidence="14" key="1">
    <citation type="submission" date="2021-12" db="EMBL/GenBank/DDBJ databases">
        <authorList>
            <person name="King R."/>
        </authorList>
    </citation>
    <scope>NUCLEOTIDE SEQUENCE</scope>
</reference>
<dbReference type="InterPro" id="IPR024779">
    <property type="entry name" value="2OGFeDO_JBP1/TET_oxygenase_dom"/>
</dbReference>
<dbReference type="Pfam" id="PF12851">
    <property type="entry name" value="Tet_JBP"/>
    <property type="match status" value="1"/>
</dbReference>
<feature type="compositionally biased region" description="Pro residues" evidence="12">
    <location>
        <begin position="498"/>
        <end position="509"/>
    </location>
</feature>
<evidence type="ECO:0000256" key="6">
    <source>
        <dbReference type="ARBA" id="ARBA00022964"/>
    </source>
</evidence>
<keyword evidence="15" id="KW-1185">Reference proteome</keyword>
<dbReference type="InterPro" id="IPR040175">
    <property type="entry name" value="TET1/2/3"/>
</dbReference>
<evidence type="ECO:0000313" key="14">
    <source>
        <dbReference type="EMBL" id="CAH2992378.1"/>
    </source>
</evidence>
<feature type="compositionally biased region" description="Basic and acidic residues" evidence="12">
    <location>
        <begin position="691"/>
        <end position="702"/>
    </location>
</feature>
<feature type="compositionally biased region" description="Polar residues" evidence="12">
    <location>
        <begin position="2032"/>
        <end position="2063"/>
    </location>
</feature>
<keyword evidence="3" id="KW-0158">Chromosome</keyword>
<keyword evidence="7 11" id="KW-0560">Oxidoreductase</keyword>
<comment type="cofactor">
    <cofactor evidence="11">
        <name>Zn(2+)</name>
        <dbReference type="ChEBI" id="CHEBI:29105"/>
    </cofactor>
    <text evidence="11">The zinc ions have a structural role.</text>
</comment>
<keyword evidence="5 11" id="KW-0862">Zinc</keyword>
<feature type="region of interest" description="Disordered" evidence="12">
    <location>
        <begin position="618"/>
        <end position="786"/>
    </location>
</feature>
<feature type="compositionally biased region" description="Polar residues" evidence="12">
    <location>
        <begin position="2146"/>
        <end position="2163"/>
    </location>
</feature>
<feature type="compositionally biased region" description="Polar residues" evidence="12">
    <location>
        <begin position="1918"/>
        <end position="1934"/>
    </location>
</feature>
<sequence>MSEALRSEAGADSAHLPPFSTFGDMAENEQRLLADARLLDPGWEYYERGDAVSVIASQPQYRPWESMPITVNSKDAILRAGFSTPLDYQSVTLQPIPNKLPSFQSQFQTFPETTVIPETGLPSVTPVPVTTSPTPSASPSQLTQLTQLTTPSSPAHLTTLAQVAPLSTTLTTLSPVNATTFHTLTAVNARSYPIVPAPLQARELTPAGQTYIDDRHIQLYQPNIATINAFPTQNGLIHQNGTILHQNGSLIQNIQSPTVVHVLKNEPFDVKSLQDKYTPNGLHHSNFQNPMLIDNGYEKKTNGFGSGSSPTRSDFRKKERRKMRANSSESDGSNMEVGSESSGQVAAVSSTAGFKSPMHGAPPMATGPMELDDISSEKQTKKKRKRCGECIGCQRKDNCGDCAPCRNDKSHQICKQRRCEKLTEKKLILAPDGTLQTVKSESRRGRGRGRAPTTPVLQDIKSYRGRKPLGGTAGVAGVSPVLPGASPGVPAAASSPAPHAPAAPSPAPATTPAMKQDHPSQPMAPMPFYAGDPNRFPAAWQTDPSQGNNLYVIGWQNQFIQQLPTQTGQTTLDYQGNHTAYATSPHYQANTTYTVQNVATTFDVTNNTYYQAGVQAVPAQRPPSNRGAYTPVPSPRAPHYTTEYQQQYAQQAPTPGVTTGSDSRPSSAASYQSSVATSAAPVYTVSQQNYERTEYSADHTEDYSNGENGTTDSNSEVDRQEQTTPSGQHSGNAEPGYLQGSNGPRASLDCSGYSGGYNSGQYRENGQQQNQSDWQQRQWQHNQRIQNQQIQNQQQLQNQQQMQNQQQQIQSQQQQLQNQQQQQQLQNQQQQQLQNQQQQQQQQIPNQQQQQQIQNQQQQQIQNQQQQIQNQQQQMQNQQQQQIQNQQQMQNQQQLQSQMQNHQNQQMQNQQLQQQNQENAEQQMFSQSDRVNLNSRLKTMILNKQNHTRDGTNTPPDKGDPGEGPPRVLDDRKGGVSVSDDRNTTGHFLSYSHHLRDNYRVSEQYPLAGNYAQNAQAYSAGEFGGGGHQVWEGGTDVPRVYSKHALSKNVYKTPQKLPSYSEMRGQFGTYANESYGTQKYAEMYGSDSLTYGQQDNKDFQSKMLIGPVSEMNQQIYTPTRDTNAQRRAFDRESYSAKYRHPSAPLIPKLEIPDNNYQYHQKDERLLKANPQGAMNEFHKQSDLPNNSAYRDYPNGFVAKSQQNMVLPPISSIKQENFGQKPANYQSFHNYPYERRQDPDIYPQVPRMQENMGFQKYSRSNSESKTSNESENRFTSGRNTPVEPKPPYYIEQIKSEHSPPGHKIYKNMSYPPPKNEPYMFPGDGGPMTIKNEVGYSCCRQGSTKKPPPEHLRDGACPGLQTKDEILEDDPDASEKSDSKSQSKPSTPGPDPNKVPKENQFNYSKEYLENLEKLRNNSRTEVPDCNCFPADKNPPEPGSYYTHLGSAATLADLRKDLEARTGLSGKELRIEKICYTGKEGKSAQGCPIAKWVIRRSSYTEKVLVVVKCRAGHRCPSAWLVVCVVAWEGIPAAEADRDYALLARTLQRYGLPTTRRCATNENRTCACQGLDPETCGASYSFGCSWSMYYNGCKYARSKTVRKFRLSVKTEESEIEERMHVLATLLSPLYMNLAPKSFENQCQFEKEASDCRLGFKPGRPFSGVTACIDFCAHAHRDLHNMNNGCTAVVTLARHRALAPATDEQLHVLPLYVLDTTDEYGSRDAQDEKVKSGALEVLDKFPMEVRVRSVPLQPCRRHGKKRKEEDTTDSSNSATNTPQQSPGGNLKKPQQCSTPTPRTPQPTDNRNNASPRSQSSASPRSQTPLNHSNPSAFANNGHYNSAFINPNMHPQNPALINSNLSNPALLDMATMIDNFTDAQLQSNQISSTVLDSPYNPYDQSYNLHHQNSLYNPNNVPPLVEGNPCQNTNPNQLPSFSSGLQKRDQQFSDQNVGQIPATPQNHWPDFANAELFNSVVKEDPDSTTAHLNVPPNYSPDSNRSETNSDQIPIKKSTEIDKQAVTPGNMTHKLPEFDMPNSPRLTEISQNLQTKPESPAPSQNAELKSPNNEPINAVEGRKSVWKSPESKNWDSTKAKEQLVSENENSLFRVPKARPPSRCHSIPAEGVENSTFLKPYPPSERPHLSQGYEHRSPYDNNRIPNNTTPQTGSAQTQNFTIKHDDQNMSSANKPTHEFTGNNFHPVSQNAYGNQTSVQSYGNYPQMPNTYPFPPNPYGHFNPYENSYNEYNSLAYYNAEKYKREELLRNSHCYSSYGYQYGPNFAPNFYQNQSPNWCQSSPNWCLYPPPFSIPYPPEPPKAEPIGEVTEFTDNLECFKDSQMGGVAIALGHGSVLFECAKHEMHSTTAVKNPNRVNPTRISLVFYQHRNLNRPKHGLEEWEEKMRLKKLGLNPPTPGTPTPNTSTASPATTPGPEQRPAGGEPGVGGGFKSLAALVQATETARRKRQVLLRAETQTTTSWTTLFPMHPCTVTGPYQESAT</sequence>
<feature type="compositionally biased region" description="Polar residues" evidence="12">
    <location>
        <begin position="703"/>
        <end position="714"/>
    </location>
</feature>
<feature type="compositionally biased region" description="Basic and acidic residues" evidence="12">
    <location>
        <begin position="2132"/>
        <end position="2145"/>
    </location>
</feature>
<dbReference type="EC" id="1.14.11.80" evidence="11"/>
<feature type="region of interest" description="Disordered" evidence="12">
    <location>
        <begin position="1975"/>
        <end position="2163"/>
    </location>
</feature>
<evidence type="ECO:0000256" key="11">
    <source>
        <dbReference type="RuleBase" id="RU367064"/>
    </source>
</evidence>
<feature type="region of interest" description="Disordered" evidence="12">
    <location>
        <begin position="1255"/>
        <end position="1285"/>
    </location>
</feature>
<evidence type="ECO:0000256" key="1">
    <source>
        <dbReference type="ARBA" id="ARBA00004286"/>
    </source>
</evidence>
<feature type="region of interest" description="Disordered" evidence="12">
    <location>
        <begin position="893"/>
        <end position="925"/>
    </location>
</feature>
<evidence type="ECO:0000256" key="10">
    <source>
        <dbReference type="ARBA" id="ARBA00049431"/>
    </source>
</evidence>
<feature type="compositionally biased region" description="Polar residues" evidence="12">
    <location>
        <begin position="722"/>
        <end position="731"/>
    </location>
</feature>
<feature type="compositionally biased region" description="Basic and acidic residues" evidence="12">
    <location>
        <begin position="968"/>
        <end position="984"/>
    </location>
</feature>
<evidence type="ECO:0000256" key="8">
    <source>
        <dbReference type="ARBA" id="ARBA00023004"/>
    </source>
</evidence>
<keyword evidence="6 11" id="KW-0223">Dioxygenase</keyword>
<feature type="compositionally biased region" description="Low complexity" evidence="12">
    <location>
        <begin position="1800"/>
        <end position="1817"/>
    </location>
</feature>
<feature type="compositionally biased region" description="Polar residues" evidence="12">
    <location>
        <begin position="339"/>
        <end position="353"/>
    </location>
</feature>
<dbReference type="PANTHER" id="PTHR23358">
    <property type="entry name" value="METHYLCYTOSINE DIOXYGENASE TET"/>
    <property type="match status" value="1"/>
</dbReference>
<dbReference type="InterPro" id="IPR046942">
    <property type="entry name" value="TET_oxygenase"/>
</dbReference>
<feature type="region of interest" description="Disordered" evidence="12">
    <location>
        <begin position="2397"/>
        <end position="2436"/>
    </location>
</feature>
<feature type="compositionally biased region" description="Low complexity" evidence="12">
    <location>
        <begin position="759"/>
        <end position="786"/>
    </location>
</feature>
<accession>A0ABN8LD02</accession>
<keyword evidence="8 11" id="KW-0408">Iron</keyword>
<comment type="similarity">
    <text evidence="2 11">Belongs to the TET family.</text>
</comment>
<feature type="compositionally biased region" description="Low complexity" evidence="12">
    <location>
        <begin position="893"/>
        <end position="917"/>
    </location>
</feature>
<feature type="compositionally biased region" description="Low complexity" evidence="12">
    <location>
        <begin position="487"/>
        <end position="497"/>
    </location>
</feature>
<feature type="region of interest" description="Disordered" evidence="12">
    <location>
        <begin position="281"/>
        <end position="379"/>
    </location>
</feature>